<evidence type="ECO:0000256" key="2">
    <source>
        <dbReference type="ARBA" id="ARBA00022553"/>
    </source>
</evidence>
<comment type="cofactor">
    <cofactor evidence="1">
        <name>Mg(2+)</name>
        <dbReference type="ChEBI" id="CHEBI:18420"/>
    </cofactor>
</comment>
<dbReference type="InterPro" id="IPR050060">
    <property type="entry name" value="Phosphoglucosamine_mutase"/>
</dbReference>
<accession>A0AAD8N2F2</accession>
<dbReference type="PANTHER" id="PTHR42946:SF2">
    <property type="entry name" value="PHOSPHOGLUCOMUTASE (ALPHA-D-GLUCOSE-1,6-BISPHOSPHATE-DEPENDENT)"/>
    <property type="match status" value="1"/>
</dbReference>
<reference evidence="3" key="1">
    <citation type="submission" date="2023-02" db="EMBL/GenBank/DDBJ databases">
        <title>Genome of toxic invasive species Heracleum sosnowskyi carries increased number of genes despite the absence of recent whole-genome duplications.</title>
        <authorList>
            <person name="Schelkunov M."/>
            <person name="Shtratnikova V."/>
            <person name="Makarenko M."/>
            <person name="Klepikova A."/>
            <person name="Omelchenko D."/>
            <person name="Novikova G."/>
            <person name="Obukhova E."/>
            <person name="Bogdanov V."/>
            <person name="Penin A."/>
            <person name="Logacheva M."/>
        </authorList>
    </citation>
    <scope>NUCLEOTIDE SEQUENCE</scope>
    <source>
        <strain evidence="3">Hsosn_3</strain>
        <tissue evidence="3">Leaf</tissue>
    </source>
</reference>
<protein>
    <submittedName>
        <fullName evidence="3">Uncharacterized protein</fullName>
    </submittedName>
</protein>
<dbReference type="EMBL" id="JAUIZM010000002">
    <property type="protein sequence ID" value="KAK1399285.1"/>
    <property type="molecule type" value="Genomic_DNA"/>
</dbReference>
<dbReference type="PANTHER" id="PTHR42946">
    <property type="entry name" value="PHOSPHOHEXOSE MUTASE"/>
    <property type="match status" value="1"/>
</dbReference>
<dbReference type="Proteomes" id="UP001237642">
    <property type="component" value="Unassembled WGS sequence"/>
</dbReference>
<name>A0AAD8N2F2_9APIA</name>
<proteinExistence type="predicted"/>
<sequence length="168" mass="19145">MIDHQAAISDHVAEEGVELNKDGIDEHDGILIFKENYFCDDGAYMVIRIIIEMVRMKLDGANEGIGILIKDLEEPLESAELRMDVMSEPRHAKAKAIEVIETFKNYIELGGWKFDSCEDCSVSDNCLVDATNSTIVINAHMYRAKVSDERHGEYGWVHIRQTKRREKS</sequence>
<comment type="caution">
    <text evidence="3">The sequence shown here is derived from an EMBL/GenBank/DDBJ whole genome shotgun (WGS) entry which is preliminary data.</text>
</comment>
<evidence type="ECO:0000313" key="4">
    <source>
        <dbReference type="Proteomes" id="UP001237642"/>
    </source>
</evidence>
<keyword evidence="4" id="KW-1185">Reference proteome</keyword>
<evidence type="ECO:0000313" key="3">
    <source>
        <dbReference type="EMBL" id="KAK1399285.1"/>
    </source>
</evidence>
<evidence type="ECO:0000256" key="1">
    <source>
        <dbReference type="ARBA" id="ARBA00001946"/>
    </source>
</evidence>
<reference evidence="3" key="2">
    <citation type="submission" date="2023-05" db="EMBL/GenBank/DDBJ databases">
        <authorList>
            <person name="Schelkunov M.I."/>
        </authorList>
    </citation>
    <scope>NUCLEOTIDE SEQUENCE</scope>
    <source>
        <strain evidence="3">Hsosn_3</strain>
        <tissue evidence="3">Leaf</tissue>
    </source>
</reference>
<dbReference type="GO" id="GO:0004615">
    <property type="term" value="F:phosphomannomutase activity"/>
    <property type="evidence" value="ECO:0007669"/>
    <property type="project" value="TreeGrafter"/>
</dbReference>
<dbReference type="AlphaFoldDB" id="A0AAD8N2F2"/>
<dbReference type="GO" id="GO:0009570">
    <property type="term" value="C:chloroplast stroma"/>
    <property type="evidence" value="ECO:0007669"/>
    <property type="project" value="TreeGrafter"/>
</dbReference>
<organism evidence="3 4">
    <name type="scientific">Heracleum sosnowskyi</name>
    <dbReference type="NCBI Taxonomy" id="360622"/>
    <lineage>
        <taxon>Eukaryota</taxon>
        <taxon>Viridiplantae</taxon>
        <taxon>Streptophyta</taxon>
        <taxon>Embryophyta</taxon>
        <taxon>Tracheophyta</taxon>
        <taxon>Spermatophyta</taxon>
        <taxon>Magnoliopsida</taxon>
        <taxon>eudicotyledons</taxon>
        <taxon>Gunneridae</taxon>
        <taxon>Pentapetalae</taxon>
        <taxon>asterids</taxon>
        <taxon>campanulids</taxon>
        <taxon>Apiales</taxon>
        <taxon>Apiaceae</taxon>
        <taxon>Apioideae</taxon>
        <taxon>apioid superclade</taxon>
        <taxon>Tordylieae</taxon>
        <taxon>Tordyliinae</taxon>
        <taxon>Heracleum</taxon>
    </lineage>
</organism>
<gene>
    <name evidence="3" type="ORF">POM88_009148</name>
</gene>
<keyword evidence="2" id="KW-0597">Phosphoprotein</keyword>